<gene>
    <name evidence="1" type="ORF">mvi_41080</name>
</gene>
<evidence type="ECO:0000313" key="2">
    <source>
        <dbReference type="Proteomes" id="UP000663508"/>
    </source>
</evidence>
<evidence type="ECO:0000313" key="1">
    <source>
        <dbReference type="EMBL" id="BCM85647.1"/>
    </source>
</evidence>
<dbReference type="Proteomes" id="UP000663508">
    <property type="component" value="Chromosome"/>
</dbReference>
<evidence type="ECO:0008006" key="3">
    <source>
        <dbReference type="Google" id="ProtNLM"/>
    </source>
</evidence>
<name>A0A8H8WX19_9HYPH</name>
<reference evidence="1" key="1">
    <citation type="submission" date="2020-11" db="EMBL/GenBank/DDBJ databases">
        <title>Complete genome sequence of a novel pathogenic Methylobacterium strain isolated from rice in Vietnam.</title>
        <authorList>
            <person name="Lai K."/>
            <person name="Okazaki S."/>
            <person name="Higashi K."/>
            <person name="Mori H."/>
            <person name="Toyoda A."/>
            <person name="Kurokawa K."/>
        </authorList>
    </citation>
    <scope>NUCLEOTIDE SEQUENCE</scope>
    <source>
        <strain evidence="1">VL1</strain>
    </source>
</reference>
<protein>
    <recommendedName>
        <fullName evidence="3">Transposase</fullName>
    </recommendedName>
</protein>
<organism evidence="1 2">
    <name type="scientific">Methylobacterium indicum</name>
    <dbReference type="NCBI Taxonomy" id="1775910"/>
    <lineage>
        <taxon>Bacteria</taxon>
        <taxon>Pseudomonadati</taxon>
        <taxon>Pseudomonadota</taxon>
        <taxon>Alphaproteobacteria</taxon>
        <taxon>Hyphomicrobiales</taxon>
        <taxon>Methylobacteriaceae</taxon>
        <taxon>Methylobacterium</taxon>
    </lineage>
</organism>
<sequence length="45" mass="5121">MRAAIAEPWSNGQGDGQVNRLEVIKRSLYGRARFDLLRQRVLHAA</sequence>
<accession>A0A8H8WX19</accession>
<dbReference type="EMBL" id="AP024145">
    <property type="protein sequence ID" value="BCM85647.1"/>
    <property type="molecule type" value="Genomic_DNA"/>
</dbReference>
<dbReference type="AlphaFoldDB" id="A0A8H8WX19"/>
<proteinExistence type="predicted"/>
<dbReference type="KEGG" id="mind:mvi_41080"/>